<evidence type="ECO:0000256" key="21">
    <source>
        <dbReference type="ARBA" id="ARBA00022875"/>
    </source>
</evidence>
<comment type="function">
    <text evidence="25">Serine protease component of the complement C1 complex, a multiprotein complex that initiates the classical pathway of the complement system, a cascade of proteins that leads to phagocytosis and breakdown of pathogens and signaling that strengthens the adaptive immune system. C1R catalyzes the first enzymatic step in the classical complement pathway: it is activated by the C1Q subcomplex of the C1 complex, which associates with IgG or IgM immunoglobulins complexed with antigens to form antigen-antibody complexes on the surface of pathogens. Immunoglobulin-binding promotes the autocatalytic cleavage and activation of C1R. Activated C1R then cleaves and activates C1S, the second protease of the classical complement pathway. It is unclear if C1R activates C1S within single, strained C1 complexes or between neighboring C1 complexes on surfaces.</text>
</comment>
<feature type="disulfide bond" description="Interchain (between heavy and light chains)" evidence="28">
    <location>
        <begin position="589"/>
        <end position="721"/>
    </location>
</feature>
<evidence type="ECO:0000256" key="15">
    <source>
        <dbReference type="ARBA" id="ARBA00022737"/>
    </source>
</evidence>
<dbReference type="InterPro" id="IPR001254">
    <property type="entry name" value="Trypsin_dom"/>
</dbReference>
<evidence type="ECO:0000256" key="17">
    <source>
        <dbReference type="ARBA" id="ARBA00022813"/>
    </source>
</evidence>
<keyword evidence="20" id="KW-0391">Immunity</keyword>
<feature type="disulfide bond" evidence="28">
    <location>
        <begin position="481"/>
        <end position="514"/>
    </location>
</feature>
<dbReference type="PANTHER" id="PTHR24255">
    <property type="entry name" value="COMPLEMENT COMPONENT 1, S SUBCOMPONENT-RELATED"/>
    <property type="match status" value="1"/>
</dbReference>
<evidence type="ECO:0000256" key="28">
    <source>
        <dbReference type="PIRSR" id="PIRSR001155-2"/>
    </source>
</evidence>
<feature type="disulfide bond" evidence="28 31">
    <location>
        <begin position="336"/>
        <end position="363"/>
    </location>
</feature>
<feature type="domain" description="CUB" evidence="33">
    <location>
        <begin position="336"/>
        <end position="448"/>
    </location>
</feature>
<keyword evidence="22 28" id="KW-1015">Disulfide bond</keyword>
<evidence type="ECO:0000256" key="9">
    <source>
        <dbReference type="ARBA" id="ARBA00022553"/>
    </source>
</evidence>
<evidence type="ECO:0000256" key="11">
    <source>
        <dbReference type="ARBA" id="ARBA00022659"/>
    </source>
</evidence>
<dbReference type="PROSITE" id="PS50240">
    <property type="entry name" value="TRYPSIN_DOM"/>
    <property type="match status" value="1"/>
</dbReference>
<dbReference type="PRINTS" id="PR00722">
    <property type="entry name" value="CHYMOTRYPSIN"/>
</dbReference>
<feature type="disulfide bond" evidence="28">
    <location>
        <begin position="549"/>
        <end position="585"/>
    </location>
</feature>
<evidence type="ECO:0000256" key="19">
    <source>
        <dbReference type="ARBA" id="ARBA00022837"/>
    </source>
</evidence>
<dbReference type="FunFam" id="2.10.25.10:FF:000059">
    <property type="entry name" value="Mannan-binding lectin serine protease 1"/>
    <property type="match status" value="1"/>
</dbReference>
<dbReference type="AlphaFoldDB" id="A0A3M0K315"/>
<evidence type="ECO:0000256" key="29">
    <source>
        <dbReference type="PIRSR" id="PIRSR001155-3"/>
    </source>
</evidence>
<dbReference type="PIRSF" id="PIRSF001155">
    <property type="entry name" value="C1r_C1s_MASP"/>
    <property type="match status" value="1"/>
</dbReference>
<dbReference type="InterPro" id="IPR024175">
    <property type="entry name" value="Pept_S1A_C1r/C1S/mannan-bd"/>
</dbReference>
<protein>
    <recommendedName>
        <fullName evidence="6">complement subcomponent C1r</fullName>
        <ecNumber evidence="6">3.4.21.41</ecNumber>
    </recommendedName>
</protein>
<feature type="binding site" evidence="30">
    <location>
        <position position="435"/>
    </location>
    <ligand>
        <name>Ca(2+)</name>
        <dbReference type="ChEBI" id="CHEBI:29108"/>
        <label>3</label>
    </ligand>
</feature>
<feature type="domain" description="Peptidase S1" evidence="34">
    <location>
        <begin position="602"/>
        <end position="850"/>
    </location>
</feature>
<evidence type="ECO:0000256" key="6">
    <source>
        <dbReference type="ARBA" id="ARBA00011907"/>
    </source>
</evidence>
<dbReference type="FunFam" id="2.10.70.10:FF:000040">
    <property type="entry name" value="Complement C1r subcomponent"/>
    <property type="match status" value="1"/>
</dbReference>
<dbReference type="FunFam" id="2.40.128.20:FF:000001">
    <property type="entry name" value="Fatty acid-binding protein, adipocyte"/>
    <property type="match status" value="1"/>
</dbReference>
<keyword evidence="13 30" id="KW-0479">Metal-binding</keyword>
<evidence type="ECO:0000256" key="26">
    <source>
        <dbReference type="ARBA" id="ARBA00093536"/>
    </source>
</evidence>
<dbReference type="InterPro" id="IPR033116">
    <property type="entry name" value="TRYPSIN_SER"/>
</dbReference>
<feature type="disulfide bond" evidence="28">
    <location>
        <begin position="798"/>
        <end position="828"/>
    </location>
</feature>
<feature type="disulfide bond" evidence="28">
    <location>
        <begin position="290"/>
        <end position="308"/>
    </location>
</feature>
<feature type="domain" description="Sushi" evidence="35">
    <location>
        <begin position="450"/>
        <end position="516"/>
    </location>
</feature>
<keyword evidence="8" id="KW-0245">EGF-like domain</keyword>
<feature type="active site" description="Charge relay system" evidence="27">
    <location>
        <position position="802"/>
    </location>
</feature>
<evidence type="ECO:0000256" key="24">
    <source>
        <dbReference type="ARBA" id="ARBA00023278"/>
    </source>
</evidence>
<keyword evidence="15" id="KW-0677">Repeat</keyword>
<keyword evidence="24 29" id="KW-0379">Hydroxylation</keyword>
<feature type="binding site" evidence="30">
    <location>
        <position position="314"/>
    </location>
    <ligand>
        <name>Ca(2+)</name>
        <dbReference type="ChEBI" id="CHEBI:29108"/>
        <label>2</label>
    </ligand>
</feature>
<dbReference type="OrthoDB" id="6261922at2759"/>
<dbReference type="SMART" id="SM00042">
    <property type="entry name" value="CUB"/>
    <property type="match status" value="2"/>
</dbReference>
<dbReference type="InterPro" id="IPR035976">
    <property type="entry name" value="Sushi/SCR/CCP_sf"/>
</dbReference>
<dbReference type="InterPro" id="IPR001881">
    <property type="entry name" value="EGF-like_Ca-bd_dom"/>
</dbReference>
<evidence type="ECO:0000256" key="20">
    <source>
        <dbReference type="ARBA" id="ARBA00022859"/>
    </source>
</evidence>
<dbReference type="GO" id="GO:0009986">
    <property type="term" value="C:cell surface"/>
    <property type="evidence" value="ECO:0007669"/>
    <property type="project" value="UniProtKB-SubCell"/>
</dbReference>
<feature type="disulfide bond" evidence="28">
    <location>
        <begin position="393"/>
        <end position="411"/>
    </location>
</feature>
<dbReference type="InterPro" id="IPR001314">
    <property type="entry name" value="Peptidase_S1A"/>
</dbReference>
<evidence type="ECO:0000256" key="16">
    <source>
        <dbReference type="ARBA" id="ARBA00022801"/>
    </source>
</evidence>
<feature type="binding site" evidence="30">
    <location>
        <position position="286"/>
    </location>
    <ligand>
        <name>Ca(2+)</name>
        <dbReference type="ChEBI" id="CHEBI:29108"/>
        <label>2</label>
    </ligand>
</feature>
<dbReference type="Gene3D" id="2.40.10.10">
    <property type="entry name" value="Trypsin-like serine proteases"/>
    <property type="match status" value="2"/>
</dbReference>
<evidence type="ECO:0000256" key="12">
    <source>
        <dbReference type="ARBA" id="ARBA00022670"/>
    </source>
</evidence>
<evidence type="ECO:0000256" key="4">
    <source>
        <dbReference type="ARBA" id="ARBA00008390"/>
    </source>
</evidence>
<dbReference type="CDD" id="cd00054">
    <property type="entry name" value="EGF_CA"/>
    <property type="match status" value="1"/>
</dbReference>
<feature type="domain" description="Sushi" evidence="35">
    <location>
        <begin position="517"/>
        <end position="587"/>
    </location>
</feature>
<feature type="active site" description="Charge relay system" evidence="27">
    <location>
        <position position="701"/>
    </location>
</feature>
<keyword evidence="17" id="KW-0068">Autocatalytic cleavage</keyword>
<dbReference type="STRING" id="333673.A0A3M0K315"/>
<feature type="disulfide bond" evidence="28">
    <location>
        <begin position="766"/>
        <end position="787"/>
    </location>
</feature>
<evidence type="ECO:0000256" key="1">
    <source>
        <dbReference type="ARBA" id="ARBA00001057"/>
    </source>
</evidence>
<evidence type="ECO:0000256" key="3">
    <source>
        <dbReference type="ARBA" id="ARBA00004613"/>
    </source>
</evidence>
<evidence type="ECO:0000313" key="36">
    <source>
        <dbReference type="EMBL" id="RMC07582.1"/>
    </source>
</evidence>
<dbReference type="SMART" id="SM00179">
    <property type="entry name" value="EGF_CA"/>
    <property type="match status" value="1"/>
</dbReference>
<keyword evidence="9 29" id="KW-0597">Phosphoprotein</keyword>
<dbReference type="FunFam" id="2.60.120.290:FF:000006">
    <property type="entry name" value="Mannan-binding lectin serine protease 1"/>
    <property type="match status" value="1"/>
</dbReference>
<feature type="modified residue" description="(3R)-3-hydroxyasparagine" evidence="29">
    <location>
        <position position="310"/>
    </location>
</feature>
<feature type="disulfide bond" evidence="28">
    <location>
        <begin position="452"/>
        <end position="501"/>
    </location>
</feature>
<dbReference type="Pfam" id="PF00431">
    <property type="entry name" value="CUB"/>
    <property type="match status" value="2"/>
</dbReference>
<dbReference type="SUPFAM" id="SSF57196">
    <property type="entry name" value="EGF/Laminin"/>
    <property type="match status" value="1"/>
</dbReference>
<comment type="caution">
    <text evidence="32">Lacks conserved residue(s) required for the propagation of feature annotation.</text>
</comment>
<dbReference type="PANTHER" id="PTHR24255:SF25">
    <property type="entry name" value="COMPLEMENT C1R SUBCOMPONENT"/>
    <property type="match status" value="1"/>
</dbReference>
<comment type="similarity">
    <text evidence="4">Belongs to the calycin superfamily. Fatty-acid binding protein (FABP) family.</text>
</comment>
<organism evidence="36 37">
    <name type="scientific">Hirundo rustica rustica</name>
    <dbReference type="NCBI Taxonomy" id="333673"/>
    <lineage>
        <taxon>Eukaryota</taxon>
        <taxon>Metazoa</taxon>
        <taxon>Chordata</taxon>
        <taxon>Craniata</taxon>
        <taxon>Vertebrata</taxon>
        <taxon>Euteleostomi</taxon>
        <taxon>Archelosauria</taxon>
        <taxon>Archosauria</taxon>
        <taxon>Dinosauria</taxon>
        <taxon>Saurischia</taxon>
        <taxon>Theropoda</taxon>
        <taxon>Coelurosauria</taxon>
        <taxon>Aves</taxon>
        <taxon>Neognathae</taxon>
        <taxon>Neoaves</taxon>
        <taxon>Telluraves</taxon>
        <taxon>Australaves</taxon>
        <taxon>Passeriformes</taxon>
        <taxon>Sylvioidea</taxon>
        <taxon>Hirundinidae</taxon>
        <taxon>Hirundo</taxon>
    </lineage>
</organism>
<dbReference type="SUPFAM" id="SSF50814">
    <property type="entry name" value="Lipocalins"/>
    <property type="match status" value="1"/>
</dbReference>
<evidence type="ECO:0000256" key="18">
    <source>
        <dbReference type="ARBA" id="ARBA00022825"/>
    </source>
</evidence>
<proteinExistence type="inferred from homology"/>
<feature type="modified residue" description="Phosphoserine; by CK2" evidence="29">
    <location>
        <position position="349"/>
    </location>
</feature>
<feature type="binding site" evidence="30">
    <location>
        <position position="265"/>
    </location>
    <ligand>
        <name>Ca(2+)</name>
        <dbReference type="ChEBI" id="CHEBI:29108"/>
        <label>1</label>
    </ligand>
</feature>
<dbReference type="InterPro" id="IPR043504">
    <property type="entry name" value="Peptidase_S1_PA_chymotrypsin"/>
</dbReference>
<dbReference type="EMBL" id="QRBI01000120">
    <property type="protein sequence ID" value="RMC07582.1"/>
    <property type="molecule type" value="Genomic_DNA"/>
</dbReference>
<feature type="binding site" evidence="30">
    <location>
        <position position="218"/>
    </location>
    <ligand>
        <name>Ca(2+)</name>
        <dbReference type="ChEBI" id="CHEBI:29108"/>
        <label>1</label>
    </ligand>
</feature>
<dbReference type="FunFam" id="2.40.10.10:FF:000159">
    <property type="entry name" value="Complement C1r subcomponent like"/>
    <property type="match status" value="1"/>
</dbReference>
<evidence type="ECO:0000256" key="32">
    <source>
        <dbReference type="PROSITE-ProRule" id="PRU00302"/>
    </source>
</evidence>
<dbReference type="SUPFAM" id="SSF57535">
    <property type="entry name" value="Complement control module/SCR domain"/>
    <property type="match status" value="2"/>
</dbReference>
<dbReference type="FunFam" id="2.40.10.10:FF:000035">
    <property type="entry name" value="Complement C1r subcomponent"/>
    <property type="match status" value="1"/>
</dbReference>
<dbReference type="CDD" id="cd00033">
    <property type="entry name" value="CCP"/>
    <property type="match status" value="2"/>
</dbReference>
<dbReference type="FunFam" id="2.60.120.290:FF:000012">
    <property type="entry name" value="mannan-binding lectin serine protease 1 isoform X1"/>
    <property type="match status" value="1"/>
</dbReference>
<comment type="subcellular location">
    <subcellularLocation>
        <location evidence="2">Cell surface</location>
    </subcellularLocation>
    <subcellularLocation>
        <location evidence="3">Secreted</location>
    </subcellularLocation>
</comment>
<dbReference type="EC" id="3.4.21.41" evidence="6"/>
<dbReference type="InterPro" id="IPR018097">
    <property type="entry name" value="EGF_Ca-bd_CS"/>
</dbReference>
<feature type="binding site" evidence="30">
    <location>
        <position position="433"/>
    </location>
    <ligand>
        <name>Ca(2+)</name>
        <dbReference type="ChEBI" id="CHEBI:29108"/>
        <label>3</label>
    </ligand>
</feature>
<feature type="binding site" evidence="30">
    <location>
        <position position="289"/>
    </location>
    <ligand>
        <name>Ca(2+)</name>
        <dbReference type="ChEBI" id="CHEBI:29108"/>
        <label>2</label>
    </ligand>
</feature>
<dbReference type="Gene3D" id="2.10.70.10">
    <property type="entry name" value="Complement Module, domain 1"/>
    <property type="match status" value="2"/>
</dbReference>
<feature type="disulfide bond" evidence="28">
    <location>
        <begin position="215"/>
        <end position="233"/>
    </location>
</feature>
<comment type="caution">
    <text evidence="36">The sequence shown here is derived from an EMBL/GenBank/DDBJ whole genome shotgun (WGS) entry which is preliminary data.</text>
</comment>
<evidence type="ECO:0000256" key="31">
    <source>
        <dbReference type="PROSITE-ProRule" id="PRU00059"/>
    </source>
</evidence>
<evidence type="ECO:0000259" key="33">
    <source>
        <dbReference type="PROSITE" id="PS01180"/>
    </source>
</evidence>
<gene>
    <name evidence="36" type="ORF">DUI87_17058</name>
</gene>
<accession>A0A3M0K315</accession>
<dbReference type="SMART" id="SM00032">
    <property type="entry name" value="CCP"/>
    <property type="match status" value="2"/>
</dbReference>
<dbReference type="PROSITE" id="PS00135">
    <property type="entry name" value="TRYPSIN_SER"/>
    <property type="match status" value="1"/>
</dbReference>
<feature type="domain" description="CUB" evidence="33">
    <location>
        <begin position="154"/>
        <end position="285"/>
    </location>
</feature>
<evidence type="ECO:0000256" key="27">
    <source>
        <dbReference type="PIRSR" id="PIRSR001155-1"/>
    </source>
</evidence>
<dbReference type="InterPro" id="IPR035914">
    <property type="entry name" value="Sperma_CUB_dom_sf"/>
</dbReference>
<keyword evidence="16" id="KW-0378">Hydrolase</keyword>
<dbReference type="CDD" id="cd00190">
    <property type="entry name" value="Tryp_SPc"/>
    <property type="match status" value="1"/>
</dbReference>
<dbReference type="PROSITE" id="PS01187">
    <property type="entry name" value="EGF_CA"/>
    <property type="match status" value="1"/>
</dbReference>
<keyword evidence="19 30" id="KW-0106">Calcium</keyword>
<evidence type="ECO:0000256" key="23">
    <source>
        <dbReference type="ARBA" id="ARBA00023180"/>
    </source>
</evidence>
<dbReference type="Gene3D" id="2.60.120.290">
    <property type="entry name" value="Spermadhesin, CUB domain"/>
    <property type="match status" value="2"/>
</dbReference>
<feature type="active site" description="Charge relay system" evidence="27">
    <location>
        <position position="640"/>
    </location>
</feature>
<dbReference type="Gene3D" id="2.10.25.10">
    <property type="entry name" value="Laminin"/>
    <property type="match status" value="1"/>
</dbReference>
<keyword evidence="23" id="KW-0325">Glycoprotein</keyword>
<keyword evidence="37" id="KW-1185">Reference proteome</keyword>
<comment type="subunit">
    <text evidence="5">Monomer.</text>
</comment>
<evidence type="ECO:0000313" key="37">
    <source>
        <dbReference type="Proteomes" id="UP000269221"/>
    </source>
</evidence>
<dbReference type="GO" id="GO:0004252">
    <property type="term" value="F:serine-type endopeptidase activity"/>
    <property type="evidence" value="ECO:0007669"/>
    <property type="project" value="UniProtKB-EC"/>
</dbReference>
<dbReference type="CDD" id="cd00041">
    <property type="entry name" value="CUB"/>
    <property type="match status" value="2"/>
</dbReference>
<comment type="catalytic activity">
    <reaction evidence="1">
        <text>Selective cleavage of Lys(or Arg)-|-Ile bond in complement subcomponent C1s to form the active form of C1s (EC 3.4.21.42).</text>
        <dbReference type="EC" id="3.4.21.41"/>
    </reaction>
</comment>
<dbReference type="FunFam" id="2.10.70.10:FF:000016">
    <property type="entry name" value="Mannan-binding lectin serine protease 1"/>
    <property type="match status" value="1"/>
</dbReference>
<dbReference type="PROSITE" id="PS01180">
    <property type="entry name" value="CUB"/>
    <property type="match status" value="2"/>
</dbReference>
<evidence type="ECO:0000256" key="10">
    <source>
        <dbReference type="ARBA" id="ARBA00022588"/>
    </source>
</evidence>
<evidence type="ECO:0000256" key="7">
    <source>
        <dbReference type="ARBA" id="ARBA00022525"/>
    </source>
</evidence>
<keyword evidence="14" id="KW-0732">Signal</keyword>
<keyword evidence="18" id="KW-0720">Serine protease</keyword>
<feature type="binding site" evidence="30">
    <location>
        <position position="396"/>
    </location>
    <ligand>
        <name>Ca(2+)</name>
        <dbReference type="ChEBI" id="CHEBI:29108"/>
        <label>3</label>
    </ligand>
</feature>
<feature type="disulfide bond" evidence="28">
    <location>
        <begin position="319"/>
        <end position="332"/>
    </location>
</feature>
<feature type="disulfide bond" evidence="28">
    <location>
        <begin position="519"/>
        <end position="567"/>
    </location>
</feature>
<evidence type="ECO:0000259" key="35">
    <source>
        <dbReference type="PROSITE" id="PS50923"/>
    </source>
</evidence>
<evidence type="ECO:0000259" key="34">
    <source>
        <dbReference type="PROSITE" id="PS50240"/>
    </source>
</evidence>
<dbReference type="Pfam" id="PF14670">
    <property type="entry name" value="FXa_inhibition"/>
    <property type="match status" value="1"/>
</dbReference>
<dbReference type="Pfam" id="PF00089">
    <property type="entry name" value="Trypsin"/>
    <property type="match status" value="1"/>
</dbReference>
<sequence>MPPNLTGYYRFVSQENMDNYLRALDINVVLRKLVCLLKPDKEIIHTGDHMVIRTITSLRDYVMDFDLGVQFEEDLGPVDGRKCQTTVSWDGDQLVCEQLGEKRNRGWRHWLEGDQLHLMMLSGREKEMKTREMRFESVAGHSQHVPCLPWAFLFFGVIGSSPVPRGSPLFGEVRSPSYPKPYPNDNISSWDIHVPKGYVVKLTFKHFDLEPSESCFYDYVKIKADKKDLGRYCGRLGSTTGNHPGRKEFVSKGNKMHLEFRSDFSNEDNGTVIPYRGFLAYYKAVDLDECDPNNAAENDERPRCQHFCHNYVGGYFCSCRIGYQLQSDHHSCKVECSSELFTEASGYLSSPEYPQPYPEHLRCNYSIRLQKGLSISLKFLEPFEIDDHQQVHCPYDQLKIRARGREIGEFCGRESPGIIETNSNEVDILFLTDESGFSRGWKIHYTSEKIRCPQPVPQDEFTIIRDLQPVYQFQDYFVVNCKTGYNLMKGDQKLVSFTAVCQADGTWHQPMPRCEIVNCGSPKKLTNGAFSYINESANNEYQSVISYRCNEPYYHIVTGTGGDRFTCSPEGTWLDQDGQKRIPSCLPVCGKPVHPIIEVQRILGGKTAGRGNFPWQALTGINGRGGGALLGDRWILTAAHTIFPKGGVRHNVSLEQLAEEADIFLGHTNVDELHKMGNHPVRRIFIHPDFNPKDEHNFNGDIALLELKNPVTLGPTLLPICLPDATNTSFYMHGHMGYVSGFGVDKNRISSDLKYVSLPAVAREKCQSWLDSNKKGIPMVFSENMFCAGFLEGKQDTCQGDSGSVFTVLDRESGRWVATGIVSWGIGCATGYGFYTKILSYVDWINGIVKEDRP</sequence>
<feature type="binding site" evidence="30">
    <location>
        <position position="210"/>
    </location>
    <ligand>
        <name>Ca(2+)</name>
        <dbReference type="ChEBI" id="CHEBI:29108"/>
        <label>1</label>
    </ligand>
</feature>
<comment type="PTM">
    <text evidence="29">The iron and 2-oxoglutarate dependent 3-hydroxylation of aspartate and asparagine is (R) stereospecific within EGF domains.</text>
</comment>
<name>A0A3M0K315_HIRRU</name>
<evidence type="ECO:0000256" key="5">
    <source>
        <dbReference type="ARBA" id="ARBA00011245"/>
    </source>
</evidence>
<dbReference type="InterPro" id="IPR000436">
    <property type="entry name" value="Sushi_SCR_CCP_dom"/>
</dbReference>
<dbReference type="InterPro" id="IPR009003">
    <property type="entry name" value="Peptidase_S1_PA"/>
</dbReference>
<evidence type="ECO:0000256" key="2">
    <source>
        <dbReference type="ARBA" id="ARBA00004241"/>
    </source>
</evidence>
<keyword evidence="21" id="KW-0180">Complement pathway</keyword>
<evidence type="ECO:0000256" key="25">
    <source>
        <dbReference type="ARBA" id="ARBA00093383"/>
    </source>
</evidence>
<feature type="disulfide bond" evidence="28">
    <location>
        <begin position="304"/>
        <end position="317"/>
    </location>
</feature>
<dbReference type="SMART" id="SM00181">
    <property type="entry name" value="EGF"/>
    <property type="match status" value="1"/>
</dbReference>
<dbReference type="InterPro" id="IPR000742">
    <property type="entry name" value="EGF"/>
</dbReference>
<evidence type="ECO:0000256" key="8">
    <source>
        <dbReference type="ARBA" id="ARBA00022536"/>
    </source>
</evidence>
<evidence type="ECO:0000256" key="14">
    <source>
        <dbReference type="ARBA" id="ARBA00022729"/>
    </source>
</evidence>
<comment type="subunit">
    <text evidence="26">Core component of the complement C1 complex, a calcium-dependent complex composed of 1 molecule of the C1Q subcomplex, 2 molecules of C1R and 2 molecules of C1S. The C1Q subcomplex is composed 18 subunits: 3 chains of C1QA, C1QB, and C1QC trimerize to form 6 collagen-like triple helices connected to six globular ligand-recognition modules. Within the C1 complex, C1R is a dimer of identical chains, each of which is activated by cleavage into two chains, heavy and light, connected by disulfide bonds.</text>
</comment>
<dbReference type="SUPFAM" id="SSF49854">
    <property type="entry name" value="Spermadhesin, CUB domain"/>
    <property type="match status" value="2"/>
</dbReference>
<dbReference type="InterPro" id="IPR000859">
    <property type="entry name" value="CUB_dom"/>
</dbReference>
<feature type="binding site" evidence="30">
    <location>
        <position position="310"/>
    </location>
    <ligand>
        <name>Ca(2+)</name>
        <dbReference type="ChEBI" id="CHEBI:29108"/>
        <label>2</label>
    </ligand>
</feature>
<dbReference type="GO" id="GO:0072562">
    <property type="term" value="C:blood microparticle"/>
    <property type="evidence" value="ECO:0007669"/>
    <property type="project" value="TreeGrafter"/>
</dbReference>
<keyword evidence="10" id="KW-0399">Innate immunity</keyword>
<dbReference type="GO" id="GO:0031638">
    <property type="term" value="P:zymogen activation"/>
    <property type="evidence" value="ECO:0007669"/>
    <property type="project" value="TreeGrafter"/>
</dbReference>
<keyword evidence="7" id="KW-0964">Secreted</keyword>
<dbReference type="SMART" id="SM00020">
    <property type="entry name" value="Tryp_SPc"/>
    <property type="match status" value="1"/>
</dbReference>
<feature type="binding site" evidence="30">
    <location>
        <position position="263"/>
    </location>
    <ligand>
        <name>Ca(2+)</name>
        <dbReference type="ChEBI" id="CHEBI:29108"/>
        <label>1</label>
    </ligand>
</feature>
<dbReference type="InterPro" id="IPR012674">
    <property type="entry name" value="Calycin"/>
</dbReference>
<dbReference type="Gene3D" id="2.40.128.20">
    <property type="match status" value="1"/>
</dbReference>
<dbReference type="SUPFAM" id="SSF50494">
    <property type="entry name" value="Trypsin-like serine proteases"/>
    <property type="match status" value="1"/>
</dbReference>
<evidence type="ECO:0000256" key="13">
    <source>
        <dbReference type="ARBA" id="ARBA00022723"/>
    </source>
</evidence>
<dbReference type="Proteomes" id="UP000269221">
    <property type="component" value="Unassembled WGS sequence"/>
</dbReference>
<keyword evidence="12" id="KW-0645">Protease</keyword>
<evidence type="ECO:0000256" key="30">
    <source>
        <dbReference type="PIRSR" id="PIRSR001155-4"/>
    </source>
</evidence>
<dbReference type="Pfam" id="PF00084">
    <property type="entry name" value="Sushi"/>
    <property type="match status" value="2"/>
</dbReference>
<dbReference type="GO" id="GO:0045087">
    <property type="term" value="P:innate immune response"/>
    <property type="evidence" value="ECO:0007669"/>
    <property type="project" value="UniProtKB-KW"/>
</dbReference>
<dbReference type="PROSITE" id="PS50923">
    <property type="entry name" value="SUSHI"/>
    <property type="match status" value="2"/>
</dbReference>
<feature type="binding site" evidence="30">
    <location>
        <position position="311"/>
    </location>
    <ligand>
        <name>Ca(2+)</name>
        <dbReference type="ChEBI" id="CHEBI:29108"/>
        <label>2</label>
    </ligand>
</feature>
<dbReference type="GO" id="GO:0006958">
    <property type="term" value="P:complement activation, classical pathway"/>
    <property type="evidence" value="ECO:0007669"/>
    <property type="project" value="UniProtKB-KW"/>
</dbReference>
<keyword evidence="11 32" id="KW-0768">Sushi</keyword>
<evidence type="ECO:0000256" key="22">
    <source>
        <dbReference type="ARBA" id="ARBA00023157"/>
    </source>
</evidence>
<reference evidence="36 37" key="1">
    <citation type="submission" date="2018-07" db="EMBL/GenBank/DDBJ databases">
        <title>A high quality draft genome assembly of the barn swallow (H. rustica rustica).</title>
        <authorList>
            <person name="Formenti G."/>
            <person name="Chiara M."/>
            <person name="Poveda L."/>
            <person name="Francoijs K.-J."/>
            <person name="Bonisoli-Alquati A."/>
            <person name="Canova L."/>
            <person name="Gianfranceschi L."/>
            <person name="Horner D.S."/>
            <person name="Saino N."/>
        </authorList>
    </citation>
    <scope>NUCLEOTIDE SEQUENCE [LARGE SCALE GENOMIC DNA]</scope>
    <source>
        <strain evidence="36">Chelidonia</strain>
        <tissue evidence="36">Blood</tissue>
    </source>
</reference>
<dbReference type="GO" id="GO:0005509">
    <property type="term" value="F:calcium ion binding"/>
    <property type="evidence" value="ECO:0007669"/>
    <property type="project" value="InterPro"/>
</dbReference>